<dbReference type="InterPro" id="IPR012334">
    <property type="entry name" value="Pectin_lyas_fold"/>
</dbReference>
<dbReference type="InterPro" id="IPR013783">
    <property type="entry name" value="Ig-like_fold"/>
</dbReference>
<keyword evidence="4" id="KW-1185">Reference proteome</keyword>
<dbReference type="STRING" id="947013.SAMN04488109_1638"/>
<dbReference type="InterPro" id="IPR035986">
    <property type="entry name" value="PKD_dom_sf"/>
</dbReference>
<dbReference type="OrthoDB" id="9805017at2"/>
<evidence type="ECO:0000259" key="2">
    <source>
        <dbReference type="PROSITE" id="PS50093"/>
    </source>
</evidence>
<feature type="signal peptide" evidence="1">
    <location>
        <begin position="1"/>
        <end position="21"/>
    </location>
</feature>
<gene>
    <name evidence="3" type="ORF">SAMN04488109_1638</name>
</gene>
<dbReference type="CDD" id="cd00146">
    <property type="entry name" value="PKD"/>
    <property type="match status" value="2"/>
</dbReference>
<proteinExistence type="predicted"/>
<keyword evidence="1" id="KW-0732">Signal</keyword>
<dbReference type="InterPro" id="IPR000601">
    <property type="entry name" value="PKD_dom"/>
</dbReference>
<dbReference type="InterPro" id="IPR022409">
    <property type="entry name" value="PKD/Chitinase_dom"/>
</dbReference>
<evidence type="ECO:0000313" key="4">
    <source>
        <dbReference type="Proteomes" id="UP000184212"/>
    </source>
</evidence>
<dbReference type="Gene3D" id="2.60.40.10">
    <property type="entry name" value="Immunoglobulins"/>
    <property type="match status" value="3"/>
</dbReference>
<reference evidence="3 4" key="1">
    <citation type="submission" date="2016-11" db="EMBL/GenBank/DDBJ databases">
        <authorList>
            <person name="Jaros S."/>
            <person name="Januszkiewicz K."/>
            <person name="Wedrychowicz H."/>
        </authorList>
    </citation>
    <scope>NUCLEOTIDE SEQUENCE [LARGE SCALE GENOMIC DNA]</scope>
    <source>
        <strain evidence="3 4">DSM 24574</strain>
    </source>
</reference>
<dbReference type="SUPFAM" id="SSF51126">
    <property type="entry name" value="Pectin lyase-like"/>
    <property type="match status" value="1"/>
</dbReference>
<dbReference type="GO" id="GO:0031410">
    <property type="term" value="C:cytoplasmic vesicle"/>
    <property type="evidence" value="ECO:0007669"/>
    <property type="project" value="TreeGrafter"/>
</dbReference>
<dbReference type="PANTHER" id="PTHR46182">
    <property type="entry name" value="FI19480P1"/>
    <property type="match status" value="1"/>
</dbReference>
<dbReference type="AlphaFoldDB" id="A0A1M5M9Y9"/>
<dbReference type="PANTHER" id="PTHR46182:SF2">
    <property type="entry name" value="FI19480P1"/>
    <property type="match status" value="1"/>
</dbReference>
<sequence length="1024" mass="106823">MRRRTLGLLGAVLLFPMAVWAQSGCTFTISTAATEWQFDGAAKGVKPGDRICFKGGTRTGIKLINIHGTAAQPVIISNESNSSVIINAPASFGNAVEVDNVTYVKFTGSNNPSVKYGIEITGAEMGINFQQLSSDFEVDHLYVHNTNCVGIVAKTDPTCDASTWRGYFTMKNTSFHDNLISNTGCEGFYIGNSHYDTGVGMTCNGTSLTVKEHDVVNVKVYNNTIQNTGNEGIQVGSAISGCEVHHNSVTNFGQHSGYGQDNGFQAGGGTTQAKVYSNVIDTGNGYGVWDSGGGTVYFNNIIRNALMGGFSLIDYAGNYAPTGFMVMNNTMVNCSQFDILMYSEGPTSRIANNIFVTNQASGYTYIKYNAPKAQAATVESNNLKTNNIANVKFVNAAAMDYHLLTGSPAINAGIDLLSFGISVDKDGKLRIGAFDQGAFEFGGAASNQSPVVNAGSDKTVTIPATSVALTGTASDPDGSISSYTWTKVSGGAATLTNATSATLSVTGLVAGTYVFRLTVKDNAGATASDDVTVTVNTNKAPTVSVGTTLNITTATVSLTGTASDPDGTISSYTWTKVSGGAATLTNANKATLSLSGLATGTYVFRLTVKDNGGTTAYADKTVIVVIGGTNYPPTVNAGGAKALVLPTNSVSLVGSASDRDGTITSYSWSKVSGGTCTLSNPTSPTVAVSGMAEGTYVFRLIAKDNAGASGGADASVTVSKGAITRFSFRPAAASISGWISVAGAPHASVITATDPTTNVTVSSVATGQWPPAIFGTATSSYAGGVTNGTIQPAAVVQNNWFNYKAAYGTTVNGVLQGDNLKLTRLNPTHRYTIQMGASRASGNGMSDQYGTFEYRVGGVVKTLNVTNNTSVQVEYASLAPNANGEIGISARKMSGSAMNFGYVGWVVVIDLTQEQTLSAKGIAVARAATVDFAPPAPPTDDTAVDSTTTVITPSENDFVFLDNHYPGGYDYSVVIFDDAGRRIYMGKWTPPMYAEIFTPGELYIYHVLQNGKRIDTGKTAIVQR</sequence>
<dbReference type="SMART" id="SM00710">
    <property type="entry name" value="PbH1"/>
    <property type="match status" value="7"/>
</dbReference>
<dbReference type="InterPro" id="IPR011050">
    <property type="entry name" value="Pectin_lyase_fold/virulence"/>
</dbReference>
<accession>A0A1M5M9Y9</accession>
<dbReference type="SUPFAM" id="SSF49299">
    <property type="entry name" value="PKD domain"/>
    <property type="match status" value="3"/>
</dbReference>
<dbReference type="InterPro" id="IPR029865">
    <property type="entry name" value="KIAA0319-like"/>
</dbReference>
<evidence type="ECO:0000313" key="3">
    <source>
        <dbReference type="EMBL" id="SHG74117.1"/>
    </source>
</evidence>
<dbReference type="InterPro" id="IPR006626">
    <property type="entry name" value="PbH1"/>
</dbReference>
<protein>
    <submittedName>
        <fullName evidence="3">Right handed beta helix region</fullName>
    </submittedName>
</protein>
<feature type="chain" id="PRO_5013177844" evidence="1">
    <location>
        <begin position="22"/>
        <end position="1024"/>
    </location>
</feature>
<dbReference type="GO" id="GO:0016020">
    <property type="term" value="C:membrane"/>
    <property type="evidence" value="ECO:0007669"/>
    <property type="project" value="TreeGrafter"/>
</dbReference>
<dbReference type="Pfam" id="PF22352">
    <property type="entry name" value="K319L-like_PKD"/>
    <property type="match status" value="3"/>
</dbReference>
<dbReference type="NCBIfam" id="NF041518">
    <property type="entry name" value="choice_anch_Q"/>
    <property type="match status" value="1"/>
</dbReference>
<dbReference type="RefSeq" id="WP_084137963.1">
    <property type="nucleotide sequence ID" value="NZ_FQWQ01000001.1"/>
</dbReference>
<name>A0A1M5M9Y9_9BACT</name>
<dbReference type="PROSITE" id="PS50093">
    <property type="entry name" value="PKD"/>
    <property type="match status" value="1"/>
</dbReference>
<dbReference type="EMBL" id="FQWQ01000001">
    <property type="protein sequence ID" value="SHG74117.1"/>
    <property type="molecule type" value="Genomic_DNA"/>
</dbReference>
<organism evidence="3 4">
    <name type="scientific">Chryseolinea serpens</name>
    <dbReference type="NCBI Taxonomy" id="947013"/>
    <lineage>
        <taxon>Bacteria</taxon>
        <taxon>Pseudomonadati</taxon>
        <taxon>Bacteroidota</taxon>
        <taxon>Cytophagia</taxon>
        <taxon>Cytophagales</taxon>
        <taxon>Fulvivirgaceae</taxon>
        <taxon>Chryseolinea</taxon>
    </lineage>
</organism>
<dbReference type="SMART" id="SM00089">
    <property type="entry name" value="PKD"/>
    <property type="match status" value="3"/>
</dbReference>
<dbReference type="InterPro" id="IPR059226">
    <property type="entry name" value="Choice_anch_Q_dom"/>
</dbReference>
<dbReference type="Proteomes" id="UP000184212">
    <property type="component" value="Unassembled WGS sequence"/>
</dbReference>
<evidence type="ECO:0000256" key="1">
    <source>
        <dbReference type="SAM" id="SignalP"/>
    </source>
</evidence>
<feature type="domain" description="PKD" evidence="2">
    <location>
        <begin position="449"/>
        <end position="540"/>
    </location>
</feature>
<dbReference type="Gene3D" id="2.160.20.10">
    <property type="entry name" value="Single-stranded right-handed beta-helix, Pectin lyase-like"/>
    <property type="match status" value="1"/>
</dbReference>